<organism evidence="2 3">
    <name type="scientific">Dictyocaulus viviparus</name>
    <name type="common">Bovine lungworm</name>
    <dbReference type="NCBI Taxonomy" id="29172"/>
    <lineage>
        <taxon>Eukaryota</taxon>
        <taxon>Metazoa</taxon>
        <taxon>Ecdysozoa</taxon>
        <taxon>Nematoda</taxon>
        <taxon>Chromadorea</taxon>
        <taxon>Rhabditida</taxon>
        <taxon>Rhabditina</taxon>
        <taxon>Rhabditomorpha</taxon>
        <taxon>Strongyloidea</taxon>
        <taxon>Metastrongylidae</taxon>
        <taxon>Dictyocaulus</taxon>
    </lineage>
</organism>
<dbReference type="AlphaFoldDB" id="A0A0D8X832"/>
<evidence type="ECO:0000313" key="2">
    <source>
        <dbReference type="EMBL" id="KJH40698.1"/>
    </source>
</evidence>
<evidence type="ECO:0000256" key="1">
    <source>
        <dbReference type="SAM" id="Phobius"/>
    </source>
</evidence>
<dbReference type="OrthoDB" id="438211at2759"/>
<reference evidence="3" key="2">
    <citation type="journal article" date="2016" name="Sci. Rep.">
        <title>Dictyocaulus viviparus genome, variome and transcriptome elucidate lungworm biology and support future intervention.</title>
        <authorList>
            <person name="McNulty S.N."/>
            <person name="Strube C."/>
            <person name="Rosa B.A."/>
            <person name="Martin J.C."/>
            <person name="Tyagi R."/>
            <person name="Choi Y.J."/>
            <person name="Wang Q."/>
            <person name="Hallsworth Pepin K."/>
            <person name="Zhang X."/>
            <person name="Ozersky P."/>
            <person name="Wilson R.K."/>
            <person name="Sternberg P.W."/>
            <person name="Gasser R.B."/>
            <person name="Mitreva M."/>
        </authorList>
    </citation>
    <scope>NUCLEOTIDE SEQUENCE [LARGE SCALE GENOMIC DNA]</scope>
    <source>
        <strain evidence="3">HannoverDv2000</strain>
    </source>
</reference>
<keyword evidence="1" id="KW-1133">Transmembrane helix</keyword>
<keyword evidence="3" id="KW-1185">Reference proteome</keyword>
<sequence length="154" mass="17243">MHVIISYSRRNIIRSIVLLSSSLTADPLQMTSIALIGLLVRNFNEVESVSNVIGVRELVMVTVLLVAIGAFALLSTPVAFLSVFTTQHTITLTINSEMILNWMNHSLLYEYGKPVAVEVTQSLDKIQQKADCCDLESIIIAVPMLWNFEWKEFS</sequence>
<dbReference type="EMBL" id="KN717047">
    <property type="protein sequence ID" value="KJH40698.1"/>
    <property type="molecule type" value="Genomic_DNA"/>
</dbReference>
<keyword evidence="1" id="KW-0812">Transmembrane</keyword>
<evidence type="ECO:0000313" key="3">
    <source>
        <dbReference type="Proteomes" id="UP000053766"/>
    </source>
</evidence>
<feature type="transmembrane region" description="Helical" evidence="1">
    <location>
        <begin position="58"/>
        <end position="84"/>
    </location>
</feature>
<name>A0A0D8X832_DICVI</name>
<proteinExistence type="predicted"/>
<protein>
    <submittedName>
        <fullName evidence="2">Uncharacterized protein</fullName>
    </submittedName>
</protein>
<dbReference type="Proteomes" id="UP000053766">
    <property type="component" value="Unassembled WGS sequence"/>
</dbReference>
<keyword evidence="1" id="KW-0472">Membrane</keyword>
<reference evidence="2 3" key="1">
    <citation type="submission" date="2013-11" db="EMBL/GenBank/DDBJ databases">
        <title>Draft genome of the bovine lungworm Dictyocaulus viviparus.</title>
        <authorList>
            <person name="Mitreva M."/>
        </authorList>
    </citation>
    <scope>NUCLEOTIDE SEQUENCE [LARGE SCALE GENOMIC DNA]</scope>
    <source>
        <strain evidence="2 3">HannoverDv2000</strain>
    </source>
</reference>
<accession>A0A0D8X832</accession>
<gene>
    <name evidence="2" type="ORF">DICVIV_13340</name>
</gene>
<dbReference type="STRING" id="29172.A0A0D8X832"/>
<feature type="transmembrane region" description="Helical" evidence="1">
    <location>
        <begin position="12"/>
        <end position="38"/>
    </location>
</feature>